<dbReference type="Proteomes" id="UP000176700">
    <property type="component" value="Unassembled WGS sequence"/>
</dbReference>
<evidence type="ECO:0000256" key="2">
    <source>
        <dbReference type="ARBA" id="ARBA00023186"/>
    </source>
</evidence>
<proteinExistence type="inferred from homology"/>
<dbReference type="SUPFAM" id="SSF51064">
    <property type="entry name" value="Head domain of nucleotide exchange factor GrpE"/>
    <property type="match status" value="1"/>
</dbReference>
<comment type="caution">
    <text evidence="5">The sequence shown here is derived from an EMBL/GenBank/DDBJ whole genome shotgun (WGS) entry which is preliminary data.</text>
</comment>
<name>A0A1G2FYW9_9BACT</name>
<reference evidence="5 6" key="1">
    <citation type="journal article" date="2016" name="Nat. Commun.">
        <title>Thousands of microbial genomes shed light on interconnected biogeochemical processes in an aquifer system.</title>
        <authorList>
            <person name="Anantharaman K."/>
            <person name="Brown C.T."/>
            <person name="Hug L.A."/>
            <person name="Sharon I."/>
            <person name="Castelle C.J."/>
            <person name="Probst A.J."/>
            <person name="Thomas B.C."/>
            <person name="Singh A."/>
            <person name="Wilkins M.J."/>
            <person name="Karaoz U."/>
            <person name="Brodie E.L."/>
            <person name="Williams K.H."/>
            <person name="Hubbard S.S."/>
            <person name="Banfield J.F."/>
        </authorList>
    </citation>
    <scope>NUCLEOTIDE SEQUENCE [LARGE SCALE GENOMIC DNA]</scope>
</reference>
<dbReference type="InterPro" id="IPR009012">
    <property type="entry name" value="GrpE_head"/>
</dbReference>
<organism evidence="5 6">
    <name type="scientific">Candidatus Ryanbacteria bacterium RIFCSPHIGHO2_01_45_13</name>
    <dbReference type="NCBI Taxonomy" id="1802112"/>
    <lineage>
        <taxon>Bacteria</taxon>
        <taxon>Candidatus Ryaniibacteriota</taxon>
    </lineage>
</organism>
<dbReference type="PANTHER" id="PTHR21237">
    <property type="entry name" value="GRPE PROTEIN"/>
    <property type="match status" value="1"/>
</dbReference>
<comment type="similarity">
    <text evidence="1 3 4">Belongs to the GrpE family.</text>
</comment>
<comment type="subunit">
    <text evidence="3">Homodimer.</text>
</comment>
<evidence type="ECO:0000256" key="1">
    <source>
        <dbReference type="ARBA" id="ARBA00009054"/>
    </source>
</evidence>
<sequence>MKKTVRQTASEAEKIEYLEKELARSKKNSQEYLDGWKRSKADFINMRKQYEAERAEFVEYAEENILIELLELMDIFDEALKTATDKGIMQLRKKLLSILNKHGVYIAEVSVGDIFDPQKHEALKGEGTIIKEIAQNGYVMHQKVIRPSRVIVSKNY</sequence>
<evidence type="ECO:0000313" key="5">
    <source>
        <dbReference type="EMBL" id="OGZ42932.1"/>
    </source>
</evidence>
<keyword evidence="3" id="KW-0346">Stress response</keyword>
<keyword evidence="3" id="KW-0963">Cytoplasm</keyword>
<evidence type="ECO:0000256" key="3">
    <source>
        <dbReference type="HAMAP-Rule" id="MF_01151"/>
    </source>
</evidence>
<dbReference type="EMBL" id="MHNI01000012">
    <property type="protein sequence ID" value="OGZ42932.1"/>
    <property type="molecule type" value="Genomic_DNA"/>
</dbReference>
<dbReference type="SUPFAM" id="SSF58014">
    <property type="entry name" value="Coiled-coil domain of nucleotide exchange factor GrpE"/>
    <property type="match status" value="1"/>
</dbReference>
<dbReference type="GO" id="GO:0051087">
    <property type="term" value="F:protein-folding chaperone binding"/>
    <property type="evidence" value="ECO:0007669"/>
    <property type="project" value="InterPro"/>
</dbReference>
<evidence type="ECO:0000313" key="6">
    <source>
        <dbReference type="Proteomes" id="UP000176700"/>
    </source>
</evidence>
<dbReference type="Gene3D" id="3.90.20.20">
    <property type="match status" value="1"/>
</dbReference>
<dbReference type="GO" id="GO:0006457">
    <property type="term" value="P:protein folding"/>
    <property type="evidence" value="ECO:0007669"/>
    <property type="project" value="InterPro"/>
</dbReference>
<dbReference type="Gene3D" id="2.30.22.10">
    <property type="entry name" value="Head domain of nucleotide exchange factor GrpE"/>
    <property type="match status" value="1"/>
</dbReference>
<dbReference type="GO" id="GO:0000774">
    <property type="term" value="F:adenyl-nucleotide exchange factor activity"/>
    <property type="evidence" value="ECO:0007669"/>
    <property type="project" value="InterPro"/>
</dbReference>
<dbReference type="GO" id="GO:0042803">
    <property type="term" value="F:protein homodimerization activity"/>
    <property type="evidence" value="ECO:0007669"/>
    <property type="project" value="InterPro"/>
</dbReference>
<dbReference type="AlphaFoldDB" id="A0A1G2FYW9"/>
<dbReference type="HAMAP" id="MF_01151">
    <property type="entry name" value="GrpE"/>
    <property type="match status" value="1"/>
</dbReference>
<dbReference type="PANTHER" id="PTHR21237:SF23">
    <property type="entry name" value="GRPE PROTEIN HOMOLOG, MITOCHONDRIAL"/>
    <property type="match status" value="1"/>
</dbReference>
<dbReference type="InterPro" id="IPR013805">
    <property type="entry name" value="GrpE_CC"/>
</dbReference>
<comment type="function">
    <text evidence="3">Participates actively in the response to hyperosmotic and heat shock by preventing the aggregation of stress-denatured proteins, in association with DnaK and GrpE. It is the nucleotide exchange factor for DnaK and may function as a thermosensor. Unfolded proteins bind initially to DnaJ; upon interaction with the DnaJ-bound protein, DnaK hydrolyzes its bound ATP, resulting in the formation of a stable complex. GrpE releases ADP from DnaK; ATP binding to DnaK triggers the release of the substrate protein, thus completing the reaction cycle. Several rounds of ATP-dependent interactions between DnaJ, DnaK and GrpE are required for fully efficient folding.</text>
</comment>
<dbReference type="GO" id="GO:0051082">
    <property type="term" value="F:unfolded protein binding"/>
    <property type="evidence" value="ECO:0007669"/>
    <property type="project" value="TreeGrafter"/>
</dbReference>
<protein>
    <recommendedName>
        <fullName evidence="3">Protein GrpE</fullName>
    </recommendedName>
    <alternativeName>
        <fullName evidence="3">HSP-70 cofactor</fullName>
    </alternativeName>
</protein>
<dbReference type="Pfam" id="PF01025">
    <property type="entry name" value="GrpE"/>
    <property type="match status" value="1"/>
</dbReference>
<comment type="subcellular location">
    <subcellularLocation>
        <location evidence="3">Cytoplasm</location>
    </subcellularLocation>
</comment>
<accession>A0A1G2FYW9</accession>
<keyword evidence="2 3" id="KW-0143">Chaperone</keyword>
<gene>
    <name evidence="3" type="primary">grpE</name>
    <name evidence="5" type="ORF">A2W41_02350</name>
</gene>
<dbReference type="GO" id="GO:0005737">
    <property type="term" value="C:cytoplasm"/>
    <property type="evidence" value="ECO:0007669"/>
    <property type="project" value="UniProtKB-SubCell"/>
</dbReference>
<dbReference type="PRINTS" id="PR00773">
    <property type="entry name" value="GRPEPROTEIN"/>
</dbReference>
<evidence type="ECO:0000256" key="4">
    <source>
        <dbReference type="RuleBase" id="RU004478"/>
    </source>
</evidence>
<dbReference type="InterPro" id="IPR000740">
    <property type="entry name" value="GrpE"/>
</dbReference>
<dbReference type="CDD" id="cd00446">
    <property type="entry name" value="GrpE"/>
    <property type="match status" value="1"/>
</dbReference>